<dbReference type="EMBL" id="NEWD01000031">
    <property type="protein sequence ID" value="OXM99726.1"/>
    <property type="molecule type" value="Genomic_DNA"/>
</dbReference>
<keyword evidence="2" id="KW-1185">Reference proteome</keyword>
<sequence length="90" mass="10583">MDFEYDPAKSMRNLAKHGIDFEDAQRLWSDSITVTLVAPNSGNDDKRYIVLGMIEDKHWTAITTKRNGRIRIISVRRSRKNEEAFYEQHK</sequence>
<reference evidence="1 2" key="1">
    <citation type="submission" date="2017-05" db="EMBL/GenBank/DDBJ databases">
        <title>Bifidobacterium vansinderenii sp. nov.</title>
        <authorList>
            <person name="Lugli G.A."/>
            <person name="Duranti S."/>
            <person name="Mangifesta M."/>
        </authorList>
    </citation>
    <scope>NUCLEOTIDE SEQUENCE [LARGE SCALE GENOMIC DNA]</scope>
    <source>
        <strain evidence="1 2">Tam10B</strain>
    </source>
</reference>
<dbReference type="RefSeq" id="WP_093961160.1">
    <property type="nucleotide sequence ID" value="NZ_NEWD01000031.1"/>
</dbReference>
<proteinExistence type="predicted"/>
<evidence type="ECO:0000313" key="1">
    <source>
        <dbReference type="EMBL" id="OXM99726.1"/>
    </source>
</evidence>
<dbReference type="AlphaFoldDB" id="A0A229VVT7"/>
<evidence type="ECO:0000313" key="2">
    <source>
        <dbReference type="Proteomes" id="UP000215433"/>
    </source>
</evidence>
<dbReference type="InterPro" id="IPR038573">
    <property type="entry name" value="BrnT_sf"/>
</dbReference>
<gene>
    <name evidence="1" type="ORF">Tam10B_2044</name>
</gene>
<comment type="caution">
    <text evidence="1">The sequence shown here is derived from an EMBL/GenBank/DDBJ whole genome shotgun (WGS) entry which is preliminary data.</text>
</comment>
<protein>
    <submittedName>
        <fullName evidence="1">Toxin</fullName>
    </submittedName>
</protein>
<dbReference type="OrthoDB" id="9798158at2"/>
<dbReference type="Gene3D" id="3.10.450.530">
    <property type="entry name" value="Ribonuclease toxin, BrnT, of type II toxin-antitoxin system"/>
    <property type="match status" value="1"/>
</dbReference>
<dbReference type="Pfam" id="PF04365">
    <property type="entry name" value="BrnT_toxin"/>
    <property type="match status" value="1"/>
</dbReference>
<dbReference type="InterPro" id="IPR007460">
    <property type="entry name" value="BrnT_toxin"/>
</dbReference>
<dbReference type="Proteomes" id="UP000215433">
    <property type="component" value="Unassembled WGS sequence"/>
</dbReference>
<accession>A0A229VVT7</accession>
<organism evidence="1 2">
    <name type="scientific">Bifidobacterium vansinderenii</name>
    <dbReference type="NCBI Taxonomy" id="1984871"/>
    <lineage>
        <taxon>Bacteria</taxon>
        <taxon>Bacillati</taxon>
        <taxon>Actinomycetota</taxon>
        <taxon>Actinomycetes</taxon>
        <taxon>Bifidobacteriales</taxon>
        <taxon>Bifidobacteriaceae</taxon>
        <taxon>Bifidobacterium</taxon>
    </lineage>
</organism>
<name>A0A229VVT7_9BIFI</name>